<organism evidence="7 8">
    <name type="scientific">Henosepilachna vigintioctopunctata</name>
    <dbReference type="NCBI Taxonomy" id="420089"/>
    <lineage>
        <taxon>Eukaryota</taxon>
        <taxon>Metazoa</taxon>
        <taxon>Ecdysozoa</taxon>
        <taxon>Arthropoda</taxon>
        <taxon>Hexapoda</taxon>
        <taxon>Insecta</taxon>
        <taxon>Pterygota</taxon>
        <taxon>Neoptera</taxon>
        <taxon>Endopterygota</taxon>
        <taxon>Coleoptera</taxon>
        <taxon>Polyphaga</taxon>
        <taxon>Cucujiformia</taxon>
        <taxon>Coccinelloidea</taxon>
        <taxon>Coccinellidae</taxon>
        <taxon>Epilachninae</taxon>
        <taxon>Epilachnini</taxon>
        <taxon>Henosepilachna</taxon>
    </lineage>
</organism>
<gene>
    <name evidence="7" type="ORF">WA026_008691</name>
</gene>
<dbReference type="Pfam" id="PF00581">
    <property type="entry name" value="Rhodanese"/>
    <property type="match status" value="1"/>
</dbReference>
<dbReference type="Gene3D" id="1.20.58.80">
    <property type="entry name" value="Phosphotransferase system, lactose/cellobiose-type IIA subunit"/>
    <property type="match status" value="1"/>
</dbReference>
<evidence type="ECO:0000313" key="7">
    <source>
        <dbReference type="EMBL" id="KAK9889889.1"/>
    </source>
</evidence>
<dbReference type="InterPro" id="IPR015063">
    <property type="entry name" value="USP8_dimer"/>
</dbReference>
<feature type="coiled-coil region" evidence="4">
    <location>
        <begin position="352"/>
        <end position="417"/>
    </location>
</feature>
<dbReference type="PROSITE" id="PS50206">
    <property type="entry name" value="RHODANESE_3"/>
    <property type="match status" value="1"/>
</dbReference>
<dbReference type="AlphaFoldDB" id="A0AAW1VD60"/>
<keyword evidence="4" id="KW-0175">Coiled coil</keyword>
<protein>
    <recommendedName>
        <fullName evidence="3">ubiquitinyl hydrolase 1</fullName>
        <ecNumber evidence="3">3.4.19.12</ecNumber>
    </recommendedName>
</protein>
<reference evidence="7 8" key="1">
    <citation type="submission" date="2023-03" db="EMBL/GenBank/DDBJ databases">
        <title>Genome insight into feeding habits of ladybird beetles.</title>
        <authorList>
            <person name="Li H.-S."/>
            <person name="Huang Y.-H."/>
            <person name="Pang H."/>
        </authorList>
    </citation>
    <scope>NUCLEOTIDE SEQUENCE [LARGE SCALE GENOMIC DNA]</scope>
    <source>
        <strain evidence="7">SYSU_2023b</strain>
        <tissue evidence="7">Whole body</tissue>
    </source>
</reference>
<dbReference type="SUPFAM" id="SSF54001">
    <property type="entry name" value="Cysteine proteinases"/>
    <property type="match status" value="1"/>
</dbReference>
<dbReference type="EMBL" id="JARQZJ010000124">
    <property type="protein sequence ID" value="KAK9889889.1"/>
    <property type="molecule type" value="Genomic_DNA"/>
</dbReference>
<comment type="similarity">
    <text evidence="2">Belongs to the peptidase C19 family.</text>
</comment>
<dbReference type="PROSITE" id="PS50235">
    <property type="entry name" value="USP_3"/>
    <property type="match status" value="1"/>
</dbReference>
<dbReference type="Gene3D" id="3.90.70.10">
    <property type="entry name" value="Cysteine proteinases"/>
    <property type="match status" value="1"/>
</dbReference>
<dbReference type="Proteomes" id="UP001431783">
    <property type="component" value="Unassembled WGS sequence"/>
</dbReference>
<dbReference type="InterPro" id="IPR050185">
    <property type="entry name" value="Ub_carboxyl-term_hydrolase"/>
</dbReference>
<dbReference type="Pfam" id="PF00443">
    <property type="entry name" value="UCH"/>
    <property type="match status" value="1"/>
</dbReference>
<comment type="catalytic activity">
    <reaction evidence="1">
        <text>Thiol-dependent hydrolysis of ester, thioester, amide, peptide and isopeptide bonds formed by the C-terminal Gly of ubiquitin (a 76-residue protein attached to proteins as an intracellular targeting signal).</text>
        <dbReference type="EC" id="3.4.19.12"/>
    </reaction>
</comment>
<accession>A0AAW1VD60</accession>
<evidence type="ECO:0000259" key="6">
    <source>
        <dbReference type="PROSITE" id="PS50235"/>
    </source>
</evidence>
<dbReference type="InterPro" id="IPR018200">
    <property type="entry name" value="USP_CS"/>
</dbReference>
<dbReference type="InterPro" id="IPR038765">
    <property type="entry name" value="Papain-like_cys_pep_sf"/>
</dbReference>
<feature type="coiled-coil region" evidence="4">
    <location>
        <begin position="35"/>
        <end position="98"/>
    </location>
</feature>
<feature type="domain" description="Rhodanese" evidence="5">
    <location>
        <begin position="147"/>
        <end position="266"/>
    </location>
</feature>
<comment type="caution">
    <text evidence="7">The sequence shown here is derived from an EMBL/GenBank/DDBJ whole genome shotgun (WGS) entry which is preliminary data.</text>
</comment>
<dbReference type="SUPFAM" id="SSF140856">
    <property type="entry name" value="USP8 N-terminal domain-like"/>
    <property type="match status" value="1"/>
</dbReference>
<dbReference type="EC" id="3.4.19.12" evidence="3"/>
<evidence type="ECO:0000256" key="3">
    <source>
        <dbReference type="ARBA" id="ARBA00012759"/>
    </source>
</evidence>
<evidence type="ECO:0000256" key="2">
    <source>
        <dbReference type="ARBA" id="ARBA00009085"/>
    </source>
</evidence>
<evidence type="ECO:0000313" key="8">
    <source>
        <dbReference type="Proteomes" id="UP001431783"/>
    </source>
</evidence>
<name>A0AAW1VD60_9CUCU</name>
<dbReference type="Gene3D" id="3.40.250.10">
    <property type="entry name" value="Rhodanese-like domain"/>
    <property type="match status" value="1"/>
</dbReference>
<dbReference type="SUPFAM" id="SSF52821">
    <property type="entry name" value="Rhodanese/Cell cycle control phosphatase"/>
    <property type="match status" value="1"/>
</dbReference>
<evidence type="ECO:0000256" key="4">
    <source>
        <dbReference type="SAM" id="Coils"/>
    </source>
</evidence>
<dbReference type="SMART" id="SM00450">
    <property type="entry name" value="RHOD"/>
    <property type="match status" value="1"/>
</dbReference>
<keyword evidence="8" id="KW-1185">Reference proteome</keyword>
<dbReference type="PANTHER" id="PTHR21646">
    <property type="entry name" value="UBIQUITIN CARBOXYL-TERMINAL HYDROLASE"/>
    <property type="match status" value="1"/>
</dbReference>
<dbReference type="InterPro" id="IPR001394">
    <property type="entry name" value="Peptidase_C19_UCH"/>
</dbReference>
<dbReference type="GO" id="GO:0004843">
    <property type="term" value="F:cysteine-type deubiquitinase activity"/>
    <property type="evidence" value="ECO:0007669"/>
    <property type="project" value="UniProtKB-EC"/>
</dbReference>
<dbReference type="CDD" id="cd02257">
    <property type="entry name" value="Peptidase_C19"/>
    <property type="match status" value="1"/>
</dbReference>
<feature type="domain" description="USP" evidence="6">
    <location>
        <begin position="503"/>
        <end position="808"/>
    </location>
</feature>
<evidence type="ECO:0000256" key="1">
    <source>
        <dbReference type="ARBA" id="ARBA00000707"/>
    </source>
</evidence>
<dbReference type="InterPro" id="IPR036873">
    <property type="entry name" value="Rhodanese-like_dom_sf"/>
</dbReference>
<dbReference type="PANTHER" id="PTHR21646:SF46">
    <property type="entry name" value="UBIQUITIN CARBOXYL-TERMINAL HYDROLASE"/>
    <property type="match status" value="1"/>
</dbReference>
<dbReference type="Pfam" id="PF08969">
    <property type="entry name" value="USP8_dimer"/>
    <property type="match status" value="1"/>
</dbReference>
<dbReference type="GO" id="GO:0016579">
    <property type="term" value="P:protein deubiquitination"/>
    <property type="evidence" value="ECO:0007669"/>
    <property type="project" value="InterPro"/>
</dbReference>
<evidence type="ECO:0000259" key="5">
    <source>
        <dbReference type="PROSITE" id="PS50206"/>
    </source>
</evidence>
<dbReference type="PROSITE" id="PS00973">
    <property type="entry name" value="USP_2"/>
    <property type="match status" value="1"/>
</dbReference>
<dbReference type="InterPro" id="IPR001763">
    <property type="entry name" value="Rhodanese-like_dom"/>
</dbReference>
<sequence>MTVRYKELYLVSSIEALNKLAKDIKFHDKGFDKRVNTLESLYKTAQENLIDQEKTYVLLYRFLLVFENYKGKNDHFMEIRFQSQVAKAKQQFAKLREELCRRYKEKAASQKENKKPVEKADVVAVSGKKFPDNHITCAELYSALNDGNNNILLVDARPAEDFKQSRIKIGNIINVPDHVIQSGLSAHCIGQNLPSNYQEIWNKRDHFDVIVLLDWNSTHENMKATKLEKLLSSLVDWDTNKTYIQKPIILEGGYMEWGQKYPSLSINPNIVMNKLNDELDELLNLEDIQYPSDENKVPIITFQETTTDQPEPVESTETREQLIQKNKELAMQSKTVLRDLIAKENEWKELQNDRDVEQLKELEKGIANLEKQLVMLTDEKKKTQQQFELYARFDPEKENLEANHIKEIADIEESENQKLLILEAINQERLDKLAKARTLKPKAAGDPNVILTPSPSVNSGMALKGGRTDTPIVNRANKPSVNLPRSGLFDGPIVFNPEGGGLIGLKNIRNTCYMNTVVQCMRNIPIMAALFCTGKYNNYVKRKPDIIIMETASLFRSLWSNIHKFYNPINFYEKVCSIEPNYQMGNHEDCMEFFLFLLNNLSEDCAYDLTKHDKVMTTSQEAWFNQMGGKNSIFIELFYHQLRIRQICKKCNITSIKFEMESTFMLPVPEHDFRVEDLMKNYLQDYIIDDYVCSKCKRPVTNSKNITYAPKILVIVLKRYKQVINNNNVSVSKVDSKVSFSTSFLFGNTRFNLNGIAMHSGSMTSGHYTAACLTHFKWYEYNDEIVRPINIDDDMVRSKACAFFYSREN</sequence>
<dbReference type="InterPro" id="IPR028889">
    <property type="entry name" value="USP"/>
</dbReference>
<proteinExistence type="inferred from homology"/>